<reference evidence="6" key="1">
    <citation type="submission" date="2017-03" db="EMBL/GenBank/DDBJ databases">
        <title>Phytopthora megakarya and P. palmivora, two closely related causual agents of cacao black pod achieved similar genome size and gene model numbers by different mechanisms.</title>
        <authorList>
            <person name="Ali S."/>
            <person name="Shao J."/>
            <person name="Larry D.J."/>
            <person name="Kronmiller B."/>
            <person name="Shen D."/>
            <person name="Strem M.D."/>
            <person name="Melnick R.L."/>
            <person name="Guiltinan M.J."/>
            <person name="Tyler B.M."/>
            <person name="Meinhardt L.W."/>
            <person name="Bailey B.A."/>
        </authorList>
    </citation>
    <scope>NUCLEOTIDE SEQUENCE [LARGE SCALE GENOMIC DNA]</scope>
    <source>
        <strain evidence="6">zdho120</strain>
    </source>
</reference>
<dbReference type="SMART" id="SM00449">
    <property type="entry name" value="SPRY"/>
    <property type="match status" value="1"/>
</dbReference>
<dbReference type="Pfam" id="PF25390">
    <property type="entry name" value="WD40_RLD"/>
    <property type="match status" value="1"/>
</dbReference>
<dbReference type="STRING" id="4795.A0A225X3K3"/>
<dbReference type="Proteomes" id="UP000198211">
    <property type="component" value="Unassembled WGS sequence"/>
</dbReference>
<feature type="repeat" description="RCC1" evidence="2">
    <location>
        <begin position="327"/>
        <end position="378"/>
    </location>
</feature>
<dbReference type="InterPro" id="IPR058923">
    <property type="entry name" value="RCC1-like_dom"/>
</dbReference>
<dbReference type="Pfam" id="PF00622">
    <property type="entry name" value="SPRY"/>
    <property type="match status" value="1"/>
</dbReference>
<keyword evidence="6" id="KW-1185">Reference proteome</keyword>
<dbReference type="InterPro" id="IPR043136">
    <property type="entry name" value="B30.2/SPRY_sf"/>
</dbReference>
<keyword evidence="1" id="KW-0677">Repeat</keyword>
<dbReference type="SUPFAM" id="SSF49899">
    <property type="entry name" value="Concanavalin A-like lectins/glucanases"/>
    <property type="match status" value="1"/>
</dbReference>
<dbReference type="Gene3D" id="2.130.10.30">
    <property type="entry name" value="Regulator of chromosome condensation 1/beta-lactamase-inhibitor protein II"/>
    <property type="match status" value="3"/>
</dbReference>
<dbReference type="Gene3D" id="2.120.10.80">
    <property type="entry name" value="Kelch-type beta propeller"/>
    <property type="match status" value="1"/>
</dbReference>
<feature type="repeat" description="RCC1" evidence="2">
    <location>
        <begin position="590"/>
        <end position="641"/>
    </location>
</feature>
<dbReference type="InterPro" id="IPR000408">
    <property type="entry name" value="Reg_chr_condens"/>
</dbReference>
<proteinExistence type="predicted"/>
<name>A0A225X3K3_9STRA</name>
<dbReference type="InterPro" id="IPR013320">
    <property type="entry name" value="ConA-like_dom_sf"/>
</dbReference>
<accession>A0A225X3K3</accession>
<feature type="repeat" description="RCC1" evidence="2">
    <location>
        <begin position="379"/>
        <end position="433"/>
    </location>
</feature>
<dbReference type="PANTHER" id="PTHR22872">
    <property type="entry name" value="BTK-BINDING PROTEIN-RELATED"/>
    <property type="match status" value="1"/>
</dbReference>
<evidence type="ECO:0000256" key="3">
    <source>
        <dbReference type="SAM" id="MobiDB-lite"/>
    </source>
</evidence>
<feature type="repeat" description="RCC1" evidence="2">
    <location>
        <begin position="539"/>
        <end position="589"/>
    </location>
</feature>
<gene>
    <name evidence="5" type="ORF">PHMEG_000653</name>
</gene>
<dbReference type="PROSITE" id="PS50012">
    <property type="entry name" value="RCC1_3"/>
    <property type="match status" value="7"/>
</dbReference>
<evidence type="ECO:0000313" key="5">
    <source>
        <dbReference type="EMBL" id="OWZ24333.1"/>
    </source>
</evidence>
<dbReference type="PANTHER" id="PTHR22872:SF2">
    <property type="entry name" value="INHIBITOR OF BRUTON TYROSINE KINASE"/>
    <property type="match status" value="1"/>
</dbReference>
<dbReference type="PROSITE" id="PS00626">
    <property type="entry name" value="RCC1_2"/>
    <property type="match status" value="2"/>
</dbReference>
<feature type="repeat" description="RCC1" evidence="2">
    <location>
        <begin position="487"/>
        <end position="538"/>
    </location>
</feature>
<evidence type="ECO:0000256" key="1">
    <source>
        <dbReference type="ARBA" id="ARBA00022737"/>
    </source>
</evidence>
<dbReference type="EMBL" id="NBNE01000018">
    <property type="protein sequence ID" value="OWZ24333.1"/>
    <property type="molecule type" value="Genomic_DNA"/>
</dbReference>
<dbReference type="OrthoDB" id="153591at2759"/>
<dbReference type="PROSITE" id="PS50188">
    <property type="entry name" value="B302_SPRY"/>
    <property type="match status" value="1"/>
</dbReference>
<feature type="domain" description="B30.2/SPRY" evidence="4">
    <location>
        <begin position="663"/>
        <end position="873"/>
    </location>
</feature>
<dbReference type="InterPro" id="IPR001870">
    <property type="entry name" value="B30.2/SPRY"/>
</dbReference>
<dbReference type="InterPro" id="IPR003877">
    <property type="entry name" value="SPRY_dom"/>
</dbReference>
<evidence type="ECO:0000259" key="4">
    <source>
        <dbReference type="PROSITE" id="PS50188"/>
    </source>
</evidence>
<feature type="region of interest" description="Disordered" evidence="3">
    <location>
        <begin position="1"/>
        <end position="20"/>
    </location>
</feature>
<protein>
    <recommendedName>
        <fullName evidence="4">B30.2/SPRY domain-containing protein</fullName>
    </recommendedName>
</protein>
<feature type="repeat" description="RCC1" evidence="2">
    <location>
        <begin position="642"/>
        <end position="696"/>
    </location>
</feature>
<organism evidence="5 6">
    <name type="scientific">Phytophthora megakarya</name>
    <dbReference type="NCBI Taxonomy" id="4795"/>
    <lineage>
        <taxon>Eukaryota</taxon>
        <taxon>Sar</taxon>
        <taxon>Stramenopiles</taxon>
        <taxon>Oomycota</taxon>
        <taxon>Peronosporomycetes</taxon>
        <taxon>Peronosporales</taxon>
        <taxon>Peronosporaceae</taxon>
        <taxon>Phytophthora</taxon>
    </lineage>
</organism>
<dbReference type="SUPFAM" id="SSF50985">
    <property type="entry name" value="RCC1/BLIP-II"/>
    <property type="match status" value="1"/>
</dbReference>
<feature type="repeat" description="RCC1" evidence="2">
    <location>
        <begin position="434"/>
        <end position="486"/>
    </location>
</feature>
<dbReference type="Pfam" id="PF24681">
    <property type="entry name" value="Kelch_KLHDC2_KLHL20_DRC7"/>
    <property type="match status" value="1"/>
</dbReference>
<dbReference type="Gene3D" id="2.60.120.920">
    <property type="match status" value="1"/>
</dbReference>
<dbReference type="SUPFAM" id="SSF117281">
    <property type="entry name" value="Kelch motif"/>
    <property type="match status" value="1"/>
</dbReference>
<sequence length="1704" mass="186106">MGQQVSLPAAGTQPPGERTHLRPLQAPYIPLCDALKADSGVAVTSTAAEDAKDAMDKILEFGAALRYLPKPSEVSGRLQARSPEQQMKDITSAVDSVDELFQHIAQLAGLPTQDGLDAKRDGGETMPGVFDARVATYVKNLQILYQMTKKEKYRYEQRLLAARAHAISLRKVSPPPLPLPTQNCLTMGWELVVMLLKATRKNNPEQYEQALQRVKENLKPLKPTAYSDSMYLAPSASSAFEVLSECLGELAYPTTDGVSEVEMRIGARTIETLAEVGLARGSLATMLNVVLWLLKQSPTSSVNLETSVGKLAALKEQPMYGKCEASGELYSCGQNSYGELGTGDDLERHQLTSVALCGWDDIRQVVSGNETLAVLTNDGVVLTCGLNKSGQCGQGHFDERVMMLRPVQALRSQRVKFVAASNGCEHMIALTDNGLAYSWGYNDRGQLGHENLTTKIHVPKLIESLKEKKLVFASVSYHHSAVITDSGELYTFGMNDCGQLGLDHTQHQTTPQLVKSFEGTEISMVACGLYHTIICTAAGELFTCGKNDYGQLGLAHNRQVKVPTLVSLPNEMVCFVACGYYHSVVVSTGGRTFSFGRNDYGQLGIGSKIHQNVPNVVALSANTRMLRATCGCYHTVLLSEQGQVFVFGRNNKGQLGNRGSADALLPVPLKVRPEKNSRRCVDVAAGFYTTSLIVERKRENDDGDSVVLDQSCVVPVCGRVDIDRSGEIEGLSNFGSISTVGVSLFRGKWFYEVEVVTSGLIQVGWIDGYFQGSSDQGEGVGDHAHSWSYDGNRQRRWNSGSSSYGEKWRAGDIIGCLLDLTTQEMTFFRNGVNLGVAYSEFNCSADDKRSGLMPGISLERGEIIRINLGHQAFAYPPTTGHEFESISRAVTMPSSSAIVQSSADQLLDATMYPPLLEGSASALVGNKLLVVGGIIVNEASLPQSAEPEPTNQVWMYDCESKRWGRWTDFPIGICHHQVVAIDDNQVIVLGGENNCAASRHMDLYKCSILRNADGSLPTWTLIQAAVGAATSMPQARAFHTASTIRVRLDTIVFMYGGKSVDNEVLGDVWYLSLDDYTWSRLPSSVSLDPGPRKGCSSAVVGESEALDSAICLLSHLDRLAGNDILTEDADSVQLSRCLYRSLCIDPKESTFSALYALLENLTSQTFNAGALDEKPSITLVTDVMYPLLVTLKLLKLNFYEFSRSCLDGSEIGLPSGASQPGGILCSIRELLFTIADHVPKLSMSGELLWFYRAVKQETASTIYHGFSTLFPSILDRLQAMNRLMVSNQSSEAEMTPTQKLLIPMLVPCFTSTKMFFQLLSDPDVLFDSSSDGSVSESVITFMGTLLDALRQQTMNTIADSSQDITELVASFDAISCHHEFKCLNIMLRATIFWCSCSTSRSWMIIESVCPKLVEFISEYVEIKRVTIPSDLAKLFGTETLLVKIQKTGPASGVLEYDPTIITFVPSRTILSQHIYSLSHDSLLPVPERVDTDVRPPPAPQPFSKLATPLVWCDKAIEESYEWLKDLQKVIAWVGSHYAATLIVGGVADSGVVVNERWLHSPLFRGGLEEAPGTIGSHEVSRNEVLLLQVVDNVGNGKKLLDKVRNALDPGSAPGSLNPKLRAVKLKRQDSVEATLEKSGGIEAVDRAVRATFAALLKHTNISYTTEPISKEGALAEAVVDAWKAALQLRRWIVREQQKLAAAVR</sequence>
<evidence type="ECO:0000313" key="6">
    <source>
        <dbReference type="Proteomes" id="UP000198211"/>
    </source>
</evidence>
<dbReference type="SMART" id="SM00612">
    <property type="entry name" value="Kelch"/>
    <property type="match status" value="2"/>
</dbReference>
<dbReference type="PRINTS" id="PR00633">
    <property type="entry name" value="RCCNDNSATION"/>
</dbReference>
<dbReference type="InterPro" id="IPR051625">
    <property type="entry name" value="Signaling_Regulatory_Domain"/>
</dbReference>
<evidence type="ECO:0000256" key="2">
    <source>
        <dbReference type="PROSITE-ProRule" id="PRU00235"/>
    </source>
</evidence>
<dbReference type="InterPro" id="IPR006652">
    <property type="entry name" value="Kelch_1"/>
</dbReference>
<comment type="caution">
    <text evidence="5">The sequence shown here is derived from an EMBL/GenBank/DDBJ whole genome shotgun (WGS) entry which is preliminary data.</text>
</comment>
<dbReference type="InterPro" id="IPR015915">
    <property type="entry name" value="Kelch-typ_b-propeller"/>
</dbReference>
<dbReference type="InterPro" id="IPR009091">
    <property type="entry name" value="RCC1/BLIP-II"/>
</dbReference>